<dbReference type="WBParaSite" id="PSAMB.scaffold5932size10553.g27565.t2">
    <property type="protein sequence ID" value="PSAMB.scaffold5932size10553.g27565.t2"/>
    <property type="gene ID" value="PSAMB.scaffold5932size10553.g27565"/>
</dbReference>
<dbReference type="CDD" id="cd00037">
    <property type="entry name" value="CLECT"/>
    <property type="match status" value="1"/>
</dbReference>
<dbReference type="Proteomes" id="UP000887566">
    <property type="component" value="Unplaced"/>
</dbReference>
<dbReference type="InterPro" id="IPR016186">
    <property type="entry name" value="C-type_lectin-like/link_sf"/>
</dbReference>
<dbReference type="AlphaFoldDB" id="A0A914X063"/>
<name>A0A914X063_9BILA</name>
<keyword evidence="1" id="KW-0732">Signal</keyword>
<sequence>MLLSLAILLFVSPTVTAVTDLQARCNGTDRLYNGTSCYVFVGPRININLAKTACNHYLGYSGHIVHMRDAATQAAVLQAATTNAGYDSYWLGLELINSSAPTNASTRYGNYYRNGTFVIPTYFPWGPSQPVNNALYNKEEALKQPVTDLEQKCVNLKNSSVFTLFVTDVCYVVQPAVTKFYNDAKVSCNALNGYNGHLAHVRTMSELWVADAVLKAANIATYGLLGIEQTNLSSTDPYNGWYLTTPTAQSIPTTFLPWATSNPAAGRPTIAVKTGSYPKSFVTVNTTMFYPYLCQYDGPGPSTTTTTSTTTTPTTTITAAGACTRATTTSAGGTRTTAATTTTGKRMSKFYHYSFGYYTNTCYWLSQSTVTLSKCLKMCHENELCFGLSYNSGTNDCQLLAIIASASPYRAELTADRQYKTLIRE</sequence>
<evidence type="ECO:0000256" key="1">
    <source>
        <dbReference type="SAM" id="SignalP"/>
    </source>
</evidence>
<organism evidence="3 4">
    <name type="scientific">Plectus sambesii</name>
    <dbReference type="NCBI Taxonomy" id="2011161"/>
    <lineage>
        <taxon>Eukaryota</taxon>
        <taxon>Metazoa</taxon>
        <taxon>Ecdysozoa</taxon>
        <taxon>Nematoda</taxon>
        <taxon>Chromadorea</taxon>
        <taxon>Plectida</taxon>
        <taxon>Plectina</taxon>
        <taxon>Plectoidea</taxon>
        <taxon>Plectidae</taxon>
        <taxon>Plectus</taxon>
    </lineage>
</organism>
<accession>A0A914X063</accession>
<feature type="domain" description="C-type lectin" evidence="2">
    <location>
        <begin position="33"/>
        <end position="179"/>
    </location>
</feature>
<evidence type="ECO:0000259" key="2">
    <source>
        <dbReference type="PROSITE" id="PS50041"/>
    </source>
</evidence>
<evidence type="ECO:0000313" key="4">
    <source>
        <dbReference type="WBParaSite" id="PSAMB.scaffold5932size10553.g27565.t2"/>
    </source>
</evidence>
<dbReference type="Gene3D" id="3.10.100.10">
    <property type="entry name" value="Mannose-Binding Protein A, subunit A"/>
    <property type="match status" value="1"/>
</dbReference>
<keyword evidence="3" id="KW-1185">Reference proteome</keyword>
<dbReference type="InterPro" id="IPR016187">
    <property type="entry name" value="CTDL_fold"/>
</dbReference>
<evidence type="ECO:0000313" key="3">
    <source>
        <dbReference type="Proteomes" id="UP000887566"/>
    </source>
</evidence>
<proteinExistence type="predicted"/>
<dbReference type="SUPFAM" id="SSF56436">
    <property type="entry name" value="C-type lectin-like"/>
    <property type="match status" value="2"/>
</dbReference>
<dbReference type="InterPro" id="IPR001304">
    <property type="entry name" value="C-type_lectin-like"/>
</dbReference>
<feature type="signal peptide" evidence="1">
    <location>
        <begin position="1"/>
        <end position="17"/>
    </location>
</feature>
<dbReference type="PROSITE" id="PS50041">
    <property type="entry name" value="C_TYPE_LECTIN_2"/>
    <property type="match status" value="1"/>
</dbReference>
<reference evidence="4" key="1">
    <citation type="submission" date="2022-11" db="UniProtKB">
        <authorList>
            <consortium name="WormBaseParasite"/>
        </authorList>
    </citation>
    <scope>IDENTIFICATION</scope>
</reference>
<feature type="chain" id="PRO_5037664796" evidence="1">
    <location>
        <begin position="18"/>
        <end position="425"/>
    </location>
</feature>
<protein>
    <submittedName>
        <fullName evidence="4">C-type lectin domain-containing protein</fullName>
    </submittedName>
</protein>